<evidence type="ECO:0000313" key="6">
    <source>
        <dbReference type="EnsemblProtists" id="PYU1_T014028"/>
    </source>
</evidence>
<organism evidence="6 7">
    <name type="scientific">Globisporangium ultimum (strain ATCC 200006 / CBS 805.95 / DAOM BR144)</name>
    <name type="common">Pythium ultimum</name>
    <dbReference type="NCBI Taxonomy" id="431595"/>
    <lineage>
        <taxon>Eukaryota</taxon>
        <taxon>Sar</taxon>
        <taxon>Stramenopiles</taxon>
        <taxon>Oomycota</taxon>
        <taxon>Peronosporomycetes</taxon>
        <taxon>Pythiales</taxon>
        <taxon>Pythiaceae</taxon>
        <taxon>Globisporangium</taxon>
    </lineage>
</organism>
<evidence type="ECO:0000256" key="2">
    <source>
        <dbReference type="ARBA" id="ARBA00023242"/>
    </source>
</evidence>
<dbReference type="GO" id="GO:0017069">
    <property type="term" value="F:snRNA binding"/>
    <property type="evidence" value="ECO:0007669"/>
    <property type="project" value="TreeGrafter"/>
</dbReference>
<dbReference type="InterPro" id="IPR000504">
    <property type="entry name" value="RRM_dom"/>
</dbReference>
<feature type="domain" description="RRM" evidence="5">
    <location>
        <begin position="128"/>
        <end position="206"/>
    </location>
</feature>
<dbReference type="PANTHER" id="PTHR13952:SF6">
    <property type="entry name" value="U11_U12 SMALL NUCLEAR RIBONUCLEOPROTEIN 35 KDA PROTEIN"/>
    <property type="match status" value="1"/>
</dbReference>
<dbReference type="InterPro" id="IPR051183">
    <property type="entry name" value="U1_U11-U12_snRNP_70-35kDa"/>
</dbReference>
<reference evidence="7" key="2">
    <citation type="submission" date="2010-04" db="EMBL/GenBank/DDBJ databases">
        <authorList>
            <person name="Buell R."/>
            <person name="Hamilton J."/>
            <person name="Hostetler J."/>
        </authorList>
    </citation>
    <scope>NUCLEOTIDE SEQUENCE [LARGE SCALE GENOMIC DNA]</scope>
    <source>
        <strain evidence="7">DAOM:BR144</strain>
    </source>
</reference>
<dbReference type="STRING" id="431595.K3X9X9"/>
<evidence type="ECO:0000256" key="3">
    <source>
        <dbReference type="PROSITE-ProRule" id="PRU00176"/>
    </source>
</evidence>
<dbReference type="GO" id="GO:0000398">
    <property type="term" value="P:mRNA splicing, via spliceosome"/>
    <property type="evidence" value="ECO:0007669"/>
    <property type="project" value="TreeGrafter"/>
</dbReference>
<evidence type="ECO:0000256" key="1">
    <source>
        <dbReference type="ARBA" id="ARBA00004123"/>
    </source>
</evidence>
<dbReference type="Pfam" id="PF00076">
    <property type="entry name" value="RRM_1"/>
    <property type="match status" value="1"/>
</dbReference>
<dbReference type="Proteomes" id="UP000019132">
    <property type="component" value="Unassembled WGS sequence"/>
</dbReference>
<keyword evidence="2" id="KW-0539">Nucleus</keyword>
<dbReference type="InterPro" id="IPR035979">
    <property type="entry name" value="RBD_domain_sf"/>
</dbReference>
<dbReference type="FunFam" id="3.30.70.330:FF:000132">
    <property type="entry name" value="Small nuclear ribonucleoprotein U11/U12 subunit 35"/>
    <property type="match status" value="1"/>
</dbReference>
<dbReference type="AlphaFoldDB" id="K3X9X9"/>
<dbReference type="OMA" id="FERSRVM"/>
<proteinExistence type="predicted"/>
<feature type="compositionally biased region" description="Basic and acidic residues" evidence="4">
    <location>
        <begin position="1"/>
        <end position="11"/>
    </location>
</feature>
<dbReference type="PROSITE" id="PS50102">
    <property type="entry name" value="RRM"/>
    <property type="match status" value="1"/>
</dbReference>
<evidence type="ECO:0000313" key="7">
    <source>
        <dbReference type="Proteomes" id="UP000019132"/>
    </source>
</evidence>
<evidence type="ECO:0000256" key="4">
    <source>
        <dbReference type="SAM" id="MobiDB-lite"/>
    </source>
</evidence>
<evidence type="ECO:0000259" key="5">
    <source>
        <dbReference type="PROSITE" id="PS50102"/>
    </source>
</evidence>
<dbReference type="SUPFAM" id="SSF54928">
    <property type="entry name" value="RNA-binding domain, RBD"/>
    <property type="match status" value="1"/>
</dbReference>
<reference evidence="7" key="1">
    <citation type="journal article" date="2010" name="Genome Biol.">
        <title>Genome sequence of the necrotrophic plant pathogen Pythium ultimum reveals original pathogenicity mechanisms and effector repertoire.</title>
        <authorList>
            <person name="Levesque C.A."/>
            <person name="Brouwer H."/>
            <person name="Cano L."/>
            <person name="Hamilton J.P."/>
            <person name="Holt C."/>
            <person name="Huitema E."/>
            <person name="Raffaele S."/>
            <person name="Robideau G.P."/>
            <person name="Thines M."/>
            <person name="Win J."/>
            <person name="Zerillo M.M."/>
            <person name="Beakes G.W."/>
            <person name="Boore J.L."/>
            <person name="Busam D."/>
            <person name="Dumas B."/>
            <person name="Ferriera S."/>
            <person name="Fuerstenberg S.I."/>
            <person name="Gachon C.M."/>
            <person name="Gaulin E."/>
            <person name="Govers F."/>
            <person name="Grenville-Briggs L."/>
            <person name="Horner N."/>
            <person name="Hostetler J."/>
            <person name="Jiang R.H."/>
            <person name="Johnson J."/>
            <person name="Krajaejun T."/>
            <person name="Lin H."/>
            <person name="Meijer H.J."/>
            <person name="Moore B."/>
            <person name="Morris P."/>
            <person name="Phuntmart V."/>
            <person name="Puiu D."/>
            <person name="Shetty J."/>
            <person name="Stajich J.E."/>
            <person name="Tripathy S."/>
            <person name="Wawra S."/>
            <person name="van West P."/>
            <person name="Whitty B.R."/>
            <person name="Coutinho P.M."/>
            <person name="Henrissat B."/>
            <person name="Martin F."/>
            <person name="Thomas P.D."/>
            <person name="Tyler B.M."/>
            <person name="De Vries R.P."/>
            <person name="Kamoun S."/>
            <person name="Yandell M."/>
            <person name="Tisserat N."/>
            <person name="Buell C.R."/>
        </authorList>
    </citation>
    <scope>NUCLEOTIDE SEQUENCE</scope>
    <source>
        <strain evidence="7">DAOM:BR144</strain>
    </source>
</reference>
<dbReference type="Gene3D" id="3.30.70.330">
    <property type="match status" value="1"/>
</dbReference>
<dbReference type="InterPro" id="IPR012677">
    <property type="entry name" value="Nucleotide-bd_a/b_plait_sf"/>
</dbReference>
<dbReference type="GO" id="GO:0071011">
    <property type="term" value="C:precatalytic spliceosome"/>
    <property type="evidence" value="ECO:0007669"/>
    <property type="project" value="TreeGrafter"/>
</dbReference>
<dbReference type="HOGENOM" id="CLU_035088_2_1_1"/>
<dbReference type="EMBL" id="GL376616">
    <property type="status" value="NOT_ANNOTATED_CDS"/>
    <property type="molecule type" value="Genomic_DNA"/>
</dbReference>
<dbReference type="GO" id="GO:0003729">
    <property type="term" value="F:mRNA binding"/>
    <property type="evidence" value="ECO:0007669"/>
    <property type="project" value="TreeGrafter"/>
</dbReference>
<dbReference type="InParanoid" id="K3X9X9"/>
<comment type="subcellular location">
    <subcellularLocation>
        <location evidence="1">Nucleus</location>
    </subcellularLocation>
</comment>
<keyword evidence="3" id="KW-0694">RNA-binding</keyword>
<dbReference type="PANTHER" id="PTHR13952">
    <property type="entry name" value="U1 SMALL NUCLEAR RIBONUCLEOPROTEIN 70 KD"/>
    <property type="match status" value="1"/>
</dbReference>
<feature type="region of interest" description="Disordered" evidence="4">
    <location>
        <begin position="1"/>
        <end position="73"/>
    </location>
</feature>
<accession>K3X9X9</accession>
<dbReference type="SMART" id="SM00360">
    <property type="entry name" value="RRM"/>
    <property type="match status" value="1"/>
</dbReference>
<dbReference type="VEuPathDB" id="FungiDB:PYU1_G013999"/>
<feature type="region of interest" description="Disordered" evidence="4">
    <location>
        <begin position="215"/>
        <end position="244"/>
    </location>
</feature>
<name>K3X9X9_GLOUD</name>
<feature type="compositionally biased region" description="Basic and acidic residues" evidence="4">
    <location>
        <begin position="45"/>
        <end position="67"/>
    </location>
</feature>
<sequence length="244" mass="28117">MARDEDADGRSKSRKRRRRDAGERSDARGQPADTVGRRFRSRSRSPPDERRARPSAVDRHRTAERHPSSQYHARLSQPHHWFATHYDPIQIGSIDGTDTTPHDKALVRAMRSRFDATRDPKIQGDPYVTLFVGRLNYETAEDTLREYFAQYGELRRVVLVRDIATQRSKGYAFVEFAHEKAFVRAYHDAHRRELDGRAILVDYERGRVMPGWKPRRVGGGLGGKKESGQLRFGGRDHPFKPPAM</sequence>
<feature type="compositionally biased region" description="Basic and acidic residues" evidence="4">
    <location>
        <begin position="223"/>
        <end position="244"/>
    </location>
</feature>
<dbReference type="EnsemblProtists" id="PYU1_T014028">
    <property type="protein sequence ID" value="PYU1_T014028"/>
    <property type="gene ID" value="PYU1_G013999"/>
</dbReference>
<protein>
    <recommendedName>
        <fullName evidence="5">RRM domain-containing protein</fullName>
    </recommendedName>
</protein>
<dbReference type="eggNOG" id="KOG0113">
    <property type="taxonomic scope" value="Eukaryota"/>
</dbReference>
<reference evidence="6" key="3">
    <citation type="submission" date="2015-02" db="UniProtKB">
        <authorList>
            <consortium name="EnsemblProtists"/>
        </authorList>
    </citation>
    <scope>IDENTIFICATION</scope>
    <source>
        <strain evidence="6">DAOM BR144</strain>
    </source>
</reference>
<keyword evidence="7" id="KW-1185">Reference proteome</keyword>